<keyword evidence="8 11" id="KW-0472">Membrane</keyword>
<comment type="similarity">
    <text evidence="11">Belongs to the glycosyltransferase 28 family. MurG subfamily.</text>
</comment>
<dbReference type="PATRIC" id="fig|1236046.5.peg.57"/>
<evidence type="ECO:0000256" key="3">
    <source>
        <dbReference type="ARBA" id="ARBA00022618"/>
    </source>
</evidence>
<evidence type="ECO:0000256" key="6">
    <source>
        <dbReference type="ARBA" id="ARBA00022960"/>
    </source>
</evidence>
<evidence type="ECO:0000259" key="13">
    <source>
        <dbReference type="Pfam" id="PF04101"/>
    </source>
</evidence>
<evidence type="ECO:0000259" key="12">
    <source>
        <dbReference type="Pfam" id="PF03033"/>
    </source>
</evidence>
<dbReference type="PANTHER" id="PTHR21015">
    <property type="entry name" value="UDP-N-ACETYLGLUCOSAMINE--N-ACETYLMURAMYL-(PENTAPEPTIDE) PYROPHOSPHORYL-UNDECAPRENOL N-ACETYLGLUCOSAMINE TRANSFERASE 1"/>
    <property type="match status" value="1"/>
</dbReference>
<dbReference type="GO" id="GO:0050511">
    <property type="term" value="F:undecaprenyldiphospho-muramoylpentapeptide beta-N-acetylglucosaminyltransferase activity"/>
    <property type="evidence" value="ECO:0007669"/>
    <property type="project" value="UniProtKB-UniRule"/>
</dbReference>
<gene>
    <name evidence="11" type="primary">murG</name>
    <name evidence="14" type="ORF">XD86_1071</name>
    <name evidence="15" type="ORF">XE02_0559</name>
</gene>
<keyword evidence="4 11" id="KW-0328">Glycosyltransferase</keyword>
<feature type="binding site" evidence="11">
    <location>
        <position position="129"/>
    </location>
    <ligand>
        <name>UDP-N-acetyl-alpha-D-glucosamine</name>
        <dbReference type="ChEBI" id="CHEBI:57705"/>
    </ligand>
</feature>
<dbReference type="EMBL" id="LGGW01000036">
    <property type="protein sequence ID" value="KUK90399.1"/>
    <property type="molecule type" value="Genomic_DNA"/>
</dbReference>
<dbReference type="GO" id="GO:0008360">
    <property type="term" value="P:regulation of cell shape"/>
    <property type="evidence" value="ECO:0007669"/>
    <property type="project" value="UniProtKB-KW"/>
</dbReference>
<comment type="function">
    <text evidence="11">Cell wall formation. Catalyzes the transfer of a GlcNAc subunit on undecaprenyl-pyrophosphoryl-MurNAc-pentapeptide (lipid intermediate I) to form undecaprenyl-pyrophosphoryl-MurNAc-(pentapeptide)GlcNAc (lipid intermediate II).</text>
</comment>
<dbReference type="HAMAP" id="MF_00033">
    <property type="entry name" value="MurG"/>
    <property type="match status" value="1"/>
</dbReference>
<evidence type="ECO:0000256" key="2">
    <source>
        <dbReference type="ARBA" id="ARBA00022519"/>
    </source>
</evidence>
<organism evidence="15 17">
    <name type="scientific">Mesotoga infera</name>
    <dbReference type="NCBI Taxonomy" id="1236046"/>
    <lineage>
        <taxon>Bacteria</taxon>
        <taxon>Thermotogati</taxon>
        <taxon>Thermotogota</taxon>
        <taxon>Thermotogae</taxon>
        <taxon>Kosmotogales</taxon>
        <taxon>Kosmotogaceae</taxon>
        <taxon>Mesotoga</taxon>
    </lineage>
</organism>
<dbReference type="GO" id="GO:0005975">
    <property type="term" value="P:carbohydrate metabolic process"/>
    <property type="evidence" value="ECO:0007669"/>
    <property type="project" value="InterPro"/>
</dbReference>
<comment type="subcellular location">
    <subcellularLocation>
        <location evidence="11">Cell membrane</location>
        <topology evidence="11">Peripheral membrane protein</topology>
        <orientation evidence="11">Cytoplasmic side</orientation>
    </subcellularLocation>
</comment>
<accession>A0A117M8L3</accession>
<dbReference type="UniPathway" id="UPA00219"/>
<dbReference type="AlphaFoldDB" id="A0A117M8L3"/>
<feature type="domain" description="Glycosyltransferase family 28 N-terminal" evidence="12">
    <location>
        <begin position="6"/>
        <end position="144"/>
    </location>
</feature>
<dbReference type="PANTHER" id="PTHR21015:SF22">
    <property type="entry name" value="GLYCOSYLTRANSFERASE"/>
    <property type="match status" value="1"/>
</dbReference>
<evidence type="ECO:0000256" key="9">
    <source>
        <dbReference type="ARBA" id="ARBA00023306"/>
    </source>
</evidence>
<feature type="binding site" evidence="11">
    <location>
        <position position="172"/>
    </location>
    <ligand>
        <name>UDP-N-acetyl-alpha-D-glucosamine</name>
        <dbReference type="ChEBI" id="CHEBI:57705"/>
    </ligand>
</feature>
<feature type="binding site" evidence="11">
    <location>
        <position position="200"/>
    </location>
    <ligand>
        <name>UDP-N-acetyl-alpha-D-glucosamine</name>
        <dbReference type="ChEBI" id="CHEBI:57705"/>
    </ligand>
</feature>
<evidence type="ECO:0000256" key="8">
    <source>
        <dbReference type="ARBA" id="ARBA00023136"/>
    </source>
</evidence>
<dbReference type="GO" id="GO:0009252">
    <property type="term" value="P:peptidoglycan biosynthetic process"/>
    <property type="evidence" value="ECO:0007669"/>
    <property type="project" value="UniProtKB-UniRule"/>
</dbReference>
<dbReference type="Gene3D" id="3.40.50.2000">
    <property type="entry name" value="Glycogen Phosphorylase B"/>
    <property type="match status" value="2"/>
</dbReference>
<dbReference type="GO" id="GO:0071555">
    <property type="term" value="P:cell wall organization"/>
    <property type="evidence" value="ECO:0007669"/>
    <property type="project" value="UniProtKB-KW"/>
</dbReference>
<keyword evidence="5 11" id="KW-0808">Transferase</keyword>
<feature type="binding site" evidence="11">
    <location>
        <position position="296"/>
    </location>
    <ligand>
        <name>UDP-N-acetyl-alpha-D-glucosamine</name>
        <dbReference type="ChEBI" id="CHEBI:57705"/>
    </ligand>
</feature>
<evidence type="ECO:0000256" key="11">
    <source>
        <dbReference type="HAMAP-Rule" id="MF_00033"/>
    </source>
</evidence>
<dbReference type="Proteomes" id="UP000055014">
    <property type="component" value="Unassembled WGS sequence"/>
</dbReference>
<dbReference type="EMBL" id="LGGH01000173">
    <property type="protein sequence ID" value="KUK66776.1"/>
    <property type="molecule type" value="Genomic_DNA"/>
</dbReference>
<name>A0A117M8L3_9BACT</name>
<dbReference type="InterPro" id="IPR007235">
    <property type="entry name" value="Glyco_trans_28_C"/>
</dbReference>
<evidence type="ECO:0000256" key="5">
    <source>
        <dbReference type="ARBA" id="ARBA00022679"/>
    </source>
</evidence>
<comment type="catalytic activity">
    <reaction evidence="11">
        <text>di-trans,octa-cis-undecaprenyl diphospho-N-acetyl-alpha-D-muramoyl-L-alanyl-D-glutamyl-meso-2,6-diaminopimeloyl-D-alanyl-D-alanine + UDP-N-acetyl-alpha-D-glucosamine = di-trans,octa-cis-undecaprenyl diphospho-[N-acetyl-alpha-D-glucosaminyl-(1-&gt;4)]-N-acetyl-alpha-D-muramoyl-L-alanyl-D-glutamyl-meso-2,6-diaminopimeloyl-D-alanyl-D-alanine + UDP + H(+)</text>
        <dbReference type="Rhea" id="RHEA:31227"/>
        <dbReference type="ChEBI" id="CHEBI:15378"/>
        <dbReference type="ChEBI" id="CHEBI:57705"/>
        <dbReference type="ChEBI" id="CHEBI:58223"/>
        <dbReference type="ChEBI" id="CHEBI:61387"/>
        <dbReference type="ChEBI" id="CHEBI:61388"/>
        <dbReference type="EC" id="2.4.1.227"/>
    </reaction>
</comment>
<reference evidence="16 17" key="2">
    <citation type="journal article" date="2015" name="MBio">
        <title>Genome-Resolved Metagenomic Analysis Reveals Roles for Candidate Phyla and Other Microbial Community Members in Biogeochemical Transformations in Oil Reservoirs.</title>
        <authorList>
            <person name="Hu P."/>
            <person name="Tom L."/>
            <person name="Singh A."/>
            <person name="Thomas B.C."/>
            <person name="Baker B.J."/>
            <person name="Piceno Y.M."/>
            <person name="Andersen G.L."/>
            <person name="Banfield J.F."/>
        </authorList>
    </citation>
    <scope>NUCLEOTIDE SEQUENCE [LARGE SCALE GENOMIC DNA]</scope>
</reference>
<sequence length="356" mass="40038">MQKLKVAFCGGGTGGHYYPAVAILQELKRFAQIDLLYFTVSGKIDDRSLEKDFPEAQRVPLELTGLKRPLYSPSNAGILFSHLKTERSVRERLAEFSPDFLFSTGGYVSYPIVKAAHKLGIPVYIHEQNSVVGIANKSLARHARLFFISFEESRSNLEIPAERIIFSGNPVREAKSTKSEVMKRFNLAEESPFIVVLGGSLGSEVINSALERFYSELEMSRDRLTFLHSTGDDNWALSLDRFSFVRSFSYIEDLTDAIACADLVVSRGGATTIAELQYFGRKGIIIPWPGAAENHQFHNARSLERVGLGYVILEENLTSKALNIAIREMLQREICYKPPRRPVEIILDNILREESI</sequence>
<dbReference type="InterPro" id="IPR004276">
    <property type="entry name" value="GlycoTrans_28_N"/>
</dbReference>
<evidence type="ECO:0000256" key="7">
    <source>
        <dbReference type="ARBA" id="ARBA00022984"/>
    </source>
</evidence>
<evidence type="ECO:0000313" key="16">
    <source>
        <dbReference type="Proteomes" id="UP000054260"/>
    </source>
</evidence>
<reference evidence="15" key="1">
    <citation type="journal article" date="2015" name="MBio">
        <title>Genome-resolved metagenomic analysis reveals roles for candidate phyla and other microbial community members in biogeochemical transformations in oil reservoirs.</title>
        <authorList>
            <person name="Hu P."/>
            <person name="Tom L."/>
            <person name="Singh A."/>
            <person name="Thomas B.C."/>
            <person name="Baker B.J."/>
            <person name="Piceno Y.M."/>
            <person name="Andersen G.L."/>
            <person name="Banfield J.F."/>
        </authorList>
    </citation>
    <scope>NUCLEOTIDE SEQUENCE [LARGE SCALE GENOMIC DNA]</scope>
    <source>
        <strain evidence="14">46_47</strain>
        <strain evidence="15">46_70</strain>
    </source>
</reference>
<evidence type="ECO:0000256" key="4">
    <source>
        <dbReference type="ARBA" id="ARBA00022676"/>
    </source>
</evidence>
<dbReference type="GO" id="GO:0005886">
    <property type="term" value="C:plasma membrane"/>
    <property type="evidence" value="ECO:0007669"/>
    <property type="project" value="UniProtKB-SubCell"/>
</dbReference>
<evidence type="ECO:0000256" key="1">
    <source>
        <dbReference type="ARBA" id="ARBA00022475"/>
    </source>
</evidence>
<dbReference type="Pfam" id="PF03033">
    <property type="entry name" value="Glyco_transf_28"/>
    <property type="match status" value="1"/>
</dbReference>
<keyword evidence="10 11" id="KW-0961">Cell wall biogenesis/degradation</keyword>
<dbReference type="SUPFAM" id="SSF53756">
    <property type="entry name" value="UDP-Glycosyltransferase/glycogen phosphorylase"/>
    <property type="match status" value="1"/>
</dbReference>
<keyword evidence="1 11" id="KW-1003">Cell membrane</keyword>
<evidence type="ECO:0000313" key="15">
    <source>
        <dbReference type="EMBL" id="KUK90399.1"/>
    </source>
</evidence>
<evidence type="ECO:0000313" key="14">
    <source>
        <dbReference type="EMBL" id="KUK66776.1"/>
    </source>
</evidence>
<evidence type="ECO:0000256" key="10">
    <source>
        <dbReference type="ARBA" id="ARBA00023316"/>
    </source>
</evidence>
<feature type="domain" description="Glycosyl transferase family 28 C-terminal" evidence="13">
    <location>
        <begin position="194"/>
        <end position="332"/>
    </location>
</feature>
<proteinExistence type="inferred from homology"/>
<keyword evidence="3 11" id="KW-0132">Cell division</keyword>
<comment type="caution">
    <text evidence="11">Lacks conserved residue(s) required for the propagation of feature annotation.</text>
</comment>
<feature type="binding site" evidence="11">
    <location>
        <position position="251"/>
    </location>
    <ligand>
        <name>UDP-N-acetyl-alpha-D-glucosamine</name>
        <dbReference type="ChEBI" id="CHEBI:57705"/>
    </ligand>
</feature>
<feature type="binding site" evidence="11">
    <location>
        <begin position="13"/>
        <end position="15"/>
    </location>
    <ligand>
        <name>UDP-N-acetyl-alpha-D-glucosamine</name>
        <dbReference type="ChEBI" id="CHEBI:57705"/>
    </ligand>
</feature>
<dbReference type="Proteomes" id="UP000054260">
    <property type="component" value="Unassembled WGS sequence"/>
</dbReference>
<dbReference type="Pfam" id="PF04101">
    <property type="entry name" value="Glyco_tran_28_C"/>
    <property type="match status" value="1"/>
</dbReference>
<protein>
    <recommendedName>
        <fullName evidence="11">UDP-N-acetylglucosamine--N-acetylmuramyl-(pentapeptide) pyrophosphoryl-undecaprenol N-acetylglucosamine transferase</fullName>
        <ecNumber evidence="11">2.4.1.227</ecNumber>
    </recommendedName>
    <alternativeName>
        <fullName evidence="11">Undecaprenyl-PP-MurNAc-pentapeptide-UDPGlcNAc GlcNAc transferase</fullName>
    </alternativeName>
</protein>
<keyword evidence="7 11" id="KW-0573">Peptidoglycan synthesis</keyword>
<comment type="caution">
    <text evidence="15">The sequence shown here is derived from an EMBL/GenBank/DDBJ whole genome shotgun (WGS) entry which is preliminary data.</text>
</comment>
<dbReference type="InterPro" id="IPR006009">
    <property type="entry name" value="GlcNAc_MurG"/>
</dbReference>
<dbReference type="CDD" id="cd03785">
    <property type="entry name" value="GT28_MurG"/>
    <property type="match status" value="1"/>
</dbReference>
<keyword evidence="2" id="KW-0997">Cell inner membrane</keyword>
<keyword evidence="6 11" id="KW-0133">Cell shape</keyword>
<dbReference type="EC" id="2.4.1.227" evidence="11"/>
<dbReference type="GO" id="GO:0051301">
    <property type="term" value="P:cell division"/>
    <property type="evidence" value="ECO:0007669"/>
    <property type="project" value="UniProtKB-KW"/>
</dbReference>
<comment type="pathway">
    <text evidence="11">Cell wall biogenesis; peptidoglycan biosynthesis.</text>
</comment>
<evidence type="ECO:0000313" key="17">
    <source>
        <dbReference type="Proteomes" id="UP000055014"/>
    </source>
</evidence>
<keyword evidence="9 11" id="KW-0131">Cell cycle</keyword>